<reference evidence="3" key="1">
    <citation type="journal article" date="2019" name="Sci. Rep.">
        <title>Draft genome of Tanacetum cinerariifolium, the natural source of mosquito coil.</title>
        <authorList>
            <person name="Yamashiro T."/>
            <person name="Shiraishi A."/>
            <person name="Satake H."/>
            <person name="Nakayama K."/>
        </authorList>
    </citation>
    <scope>NUCLEOTIDE SEQUENCE</scope>
</reference>
<dbReference type="InterPro" id="IPR053134">
    <property type="entry name" value="RNA-dir_DNA_polymerase"/>
</dbReference>
<evidence type="ECO:0008006" key="4">
    <source>
        <dbReference type="Google" id="ProtNLM"/>
    </source>
</evidence>
<protein>
    <recommendedName>
        <fullName evidence="4">Reverse transcriptase domain-containing protein</fullName>
    </recommendedName>
</protein>
<dbReference type="InterPro" id="IPR041577">
    <property type="entry name" value="RT_RNaseH_2"/>
</dbReference>
<dbReference type="Gene3D" id="2.40.70.10">
    <property type="entry name" value="Acid Proteases"/>
    <property type="match status" value="1"/>
</dbReference>
<dbReference type="SUPFAM" id="SSF56672">
    <property type="entry name" value="DNA/RNA polymerases"/>
    <property type="match status" value="1"/>
</dbReference>
<dbReference type="InterPro" id="IPR021109">
    <property type="entry name" value="Peptidase_aspartic_dom_sf"/>
</dbReference>
<dbReference type="Gene3D" id="3.30.70.270">
    <property type="match status" value="1"/>
</dbReference>
<comment type="caution">
    <text evidence="3">The sequence shown here is derived from an EMBL/GenBank/DDBJ whole genome shotgun (WGS) entry which is preliminary data.</text>
</comment>
<dbReference type="SUPFAM" id="SSF50630">
    <property type="entry name" value="Acid proteases"/>
    <property type="match status" value="1"/>
</dbReference>
<accession>A0A6L2NZ40</accession>
<name>A0A6L2NZ40_TANCI</name>
<proteinExistence type="predicted"/>
<gene>
    <name evidence="3" type="ORF">Tci_062577</name>
</gene>
<evidence type="ECO:0000259" key="1">
    <source>
        <dbReference type="Pfam" id="PF00078"/>
    </source>
</evidence>
<dbReference type="PANTHER" id="PTHR24559:SF427">
    <property type="entry name" value="RNA-DIRECTED DNA POLYMERASE"/>
    <property type="match status" value="1"/>
</dbReference>
<dbReference type="EMBL" id="BKCJ010010221">
    <property type="protein sequence ID" value="GEU90599.1"/>
    <property type="molecule type" value="Genomic_DNA"/>
</dbReference>
<dbReference type="Pfam" id="PF00078">
    <property type="entry name" value="RVT_1"/>
    <property type="match status" value="1"/>
</dbReference>
<organism evidence="3">
    <name type="scientific">Tanacetum cinerariifolium</name>
    <name type="common">Dalmatian daisy</name>
    <name type="synonym">Chrysanthemum cinerariifolium</name>
    <dbReference type="NCBI Taxonomy" id="118510"/>
    <lineage>
        <taxon>Eukaryota</taxon>
        <taxon>Viridiplantae</taxon>
        <taxon>Streptophyta</taxon>
        <taxon>Embryophyta</taxon>
        <taxon>Tracheophyta</taxon>
        <taxon>Spermatophyta</taxon>
        <taxon>Magnoliopsida</taxon>
        <taxon>eudicotyledons</taxon>
        <taxon>Gunneridae</taxon>
        <taxon>Pentapetalae</taxon>
        <taxon>asterids</taxon>
        <taxon>campanulids</taxon>
        <taxon>Asterales</taxon>
        <taxon>Asteraceae</taxon>
        <taxon>Asteroideae</taxon>
        <taxon>Anthemideae</taxon>
        <taxon>Anthemidinae</taxon>
        <taxon>Tanacetum</taxon>
    </lineage>
</organism>
<sequence length="569" mass="64526">MAGENRQPYLGTILDVDSKELGTGRGNKNDDAHEQIERVLDIVSLFNISGVTHDAVMLRVFSITLTGAAKRWVDRLTPRTINTCDLLKKVFIQRAYALGGGDGNPDSNVIMGTFILNNHYAYILSDSGADRSFVSIAFCALVSYNVELADGRITEFDTIIKGCTLNLLDHPFSTDVMPVEIGSFDVVIGMDCLSRYHAVIVCDYKIVRIPYDNEILKIRGNESSEGSNSRLSIILCTKTQKYIQRGCHVFLAHISELPGLSPARQVKFQIDLVPGAAPIARAPYRLAPSEMQELSAQLQELTDKGFIRPIFMDLMKWGCKPYLDKFVVVFIDDILIYSKSKEEHEEHLKLIIELLKKEALYAKFSKCDFWLSKGFSKISRPMIKLTHKSVKYEWGEKKEASFQLLKQNLCSAPILALLEGSENFVVYCDASHKGLGAVLMQKAKVIAYASRQLKKELNMRQRRWLEFLSDYDCEIRYHTGKANVVADALSQKERVKPLRVRALIMTIDINLPSQIMNAQTEARKEKNYATEYLYGMSKKLEPRADRTLCLRNRSWIPCFGHLRALIMHD</sequence>
<dbReference type="InterPro" id="IPR000477">
    <property type="entry name" value="RT_dom"/>
</dbReference>
<evidence type="ECO:0000259" key="2">
    <source>
        <dbReference type="Pfam" id="PF17919"/>
    </source>
</evidence>
<dbReference type="Gene3D" id="3.10.10.10">
    <property type="entry name" value="HIV Type 1 Reverse Transcriptase, subunit A, domain 1"/>
    <property type="match status" value="1"/>
</dbReference>
<dbReference type="PANTHER" id="PTHR24559">
    <property type="entry name" value="TRANSPOSON TY3-I GAG-POL POLYPROTEIN"/>
    <property type="match status" value="1"/>
</dbReference>
<dbReference type="CDD" id="cd00303">
    <property type="entry name" value="retropepsin_like"/>
    <property type="match status" value="1"/>
</dbReference>
<feature type="domain" description="Reverse transcriptase/retrotransposon-derived protein RNase H-like" evidence="2">
    <location>
        <begin position="394"/>
        <end position="469"/>
    </location>
</feature>
<dbReference type="Pfam" id="PF08284">
    <property type="entry name" value="RVP_2"/>
    <property type="match status" value="1"/>
</dbReference>
<dbReference type="AlphaFoldDB" id="A0A6L2NZ40"/>
<dbReference type="InterPro" id="IPR043128">
    <property type="entry name" value="Rev_trsase/Diguanyl_cyclase"/>
</dbReference>
<evidence type="ECO:0000313" key="3">
    <source>
        <dbReference type="EMBL" id="GEU90599.1"/>
    </source>
</evidence>
<feature type="domain" description="Reverse transcriptase" evidence="1">
    <location>
        <begin position="315"/>
        <end position="392"/>
    </location>
</feature>
<dbReference type="InterPro" id="IPR043502">
    <property type="entry name" value="DNA/RNA_pol_sf"/>
</dbReference>
<dbReference type="Pfam" id="PF17919">
    <property type="entry name" value="RT_RNaseH_2"/>
    <property type="match status" value="1"/>
</dbReference>